<dbReference type="Proteomes" id="UP001202887">
    <property type="component" value="Unassembled WGS sequence"/>
</dbReference>
<feature type="non-terminal residue" evidence="1">
    <location>
        <position position="1"/>
    </location>
</feature>
<reference evidence="1" key="1">
    <citation type="journal article" date="2021" name="Polymers (Basel)">
        <title>Highly Stretchable Bacterial Cellulose Produced by Komagataeibacter hansenii SI1.</title>
        <authorList>
            <person name="Cielecka I."/>
            <person name="Ryngajllo M."/>
            <person name="Maniukiewicz W."/>
            <person name="Bielecki S."/>
        </authorList>
    </citation>
    <scope>NUCLEOTIDE SEQUENCE</scope>
    <source>
        <strain evidence="1">SI1</strain>
    </source>
</reference>
<dbReference type="EMBL" id="JAIBCX010000333">
    <property type="protein sequence ID" value="MCJ8355687.1"/>
    <property type="molecule type" value="Genomic_DNA"/>
</dbReference>
<sequence length="80" mass="9347">HLRHALDQSPDRIALDQRMLRQAGNTDIFLRAQDSQYAIDTFIDAVFYKNGFHIFVILKIRMRDQIERGSEQVEVMRGGI</sequence>
<dbReference type="RefSeq" id="WP_247068189.1">
    <property type="nucleotide sequence ID" value="NZ_JAIBCX010000333.1"/>
</dbReference>
<dbReference type="AlphaFoldDB" id="A0AAW5EY70"/>
<reference evidence="1" key="2">
    <citation type="submission" date="2022-03" db="EMBL/GenBank/DDBJ databases">
        <authorList>
            <person name="Ryngajllo M."/>
            <person name="Jacek P."/>
            <person name="Kubiak K."/>
        </authorList>
    </citation>
    <scope>NUCLEOTIDE SEQUENCE</scope>
    <source>
        <strain evidence="1">SI1</strain>
    </source>
</reference>
<comment type="caution">
    <text evidence="1">The sequence shown here is derived from an EMBL/GenBank/DDBJ whole genome shotgun (WGS) entry which is preliminary data.</text>
</comment>
<protein>
    <submittedName>
        <fullName evidence="1">Uncharacterized protein</fullName>
    </submittedName>
</protein>
<gene>
    <name evidence="1" type="ORF">K1W68_17140</name>
</gene>
<evidence type="ECO:0000313" key="1">
    <source>
        <dbReference type="EMBL" id="MCJ8355687.1"/>
    </source>
</evidence>
<evidence type="ECO:0000313" key="2">
    <source>
        <dbReference type="Proteomes" id="UP001202887"/>
    </source>
</evidence>
<accession>A0AAW5EY70</accession>
<name>A0AAW5EY70_NOVHA</name>
<organism evidence="1 2">
    <name type="scientific">Novacetimonas hansenii</name>
    <name type="common">Komagataeibacter hansenii</name>
    <dbReference type="NCBI Taxonomy" id="436"/>
    <lineage>
        <taxon>Bacteria</taxon>
        <taxon>Pseudomonadati</taxon>
        <taxon>Pseudomonadota</taxon>
        <taxon>Alphaproteobacteria</taxon>
        <taxon>Acetobacterales</taxon>
        <taxon>Acetobacteraceae</taxon>
        <taxon>Novacetimonas</taxon>
    </lineage>
</organism>
<proteinExistence type="predicted"/>